<name>A0ABQ9F2M1_TEGGR</name>
<keyword evidence="3" id="KW-0862">Zinc</keyword>
<evidence type="ECO:0000256" key="1">
    <source>
        <dbReference type="ARBA" id="ARBA00022723"/>
    </source>
</evidence>
<proteinExistence type="predicted"/>
<organism evidence="7 8">
    <name type="scientific">Tegillarca granosa</name>
    <name type="common">Malaysian cockle</name>
    <name type="synonym">Anadara granosa</name>
    <dbReference type="NCBI Taxonomy" id="220873"/>
    <lineage>
        <taxon>Eukaryota</taxon>
        <taxon>Metazoa</taxon>
        <taxon>Spiralia</taxon>
        <taxon>Lophotrochozoa</taxon>
        <taxon>Mollusca</taxon>
        <taxon>Bivalvia</taxon>
        <taxon>Autobranchia</taxon>
        <taxon>Pteriomorphia</taxon>
        <taxon>Arcoida</taxon>
        <taxon>Arcoidea</taxon>
        <taxon>Arcidae</taxon>
        <taxon>Tegillarca</taxon>
    </lineage>
</organism>
<comment type="caution">
    <text evidence="7">The sequence shown here is derived from an EMBL/GenBank/DDBJ whole genome shotgun (WGS) entry which is preliminary data.</text>
</comment>
<dbReference type="Proteomes" id="UP001217089">
    <property type="component" value="Unassembled WGS sequence"/>
</dbReference>
<sequence length="621" mass="71720">MHRKQQVEEVPKQKQVGSKEESTCLKCGKMYRFGHQLESHMRFHNGRNQHRCQVCGKVFFLKALLKRHLKKHSGALPGLDHTNMSKSAANKKTEKQIMPRDGKTNKMKYKEMKKRFREKAAMTESGNYTEVKETEKGIMGKWCKYCQRTSDALHIKQHEHIQIKTRVHKCDRCLKAFARLSILNRHKKTHLKQDSRRCVRNLRELRTRTVVKQNGERTKENGRQTGTRINMQQNENLTKPPDEHRIFENDSISETRIDRNSNDEKTLSRSEKGELVNQDGVHSRSTDDDFVAVDNNCQSQFNDNILGLEEVENGTYTPKAYRCTRCFKDFKKCGNLINHVSLHLKEMMLKRRKKRVETSTLKHGKKITISISPMKNSLTINSESAMGNDEIGGNHAVLEEDINSVSSERGDNCEESVNTVKTNLSVNLKNWRKVSKFSQENKTEEMQAKKKGQNQRKTTKNDKSEVIPNISLVKGKRPILERNDVKNLKIYRSIKKKARVLSKQEGDCSGASVEEARSQSSGITKLFSKKIGQNQKRGLAALQTNNQGQLGRITDKIFEKKLTLESRSTCYLCGSVFARPWYLKTHIMTHTGEKPHSCDHCQRTFLHLNSLKRHKLIIHRK</sequence>
<dbReference type="InterPro" id="IPR036236">
    <property type="entry name" value="Znf_C2H2_sf"/>
</dbReference>
<evidence type="ECO:0000256" key="5">
    <source>
        <dbReference type="SAM" id="MobiDB-lite"/>
    </source>
</evidence>
<dbReference type="Pfam" id="PF00096">
    <property type="entry name" value="zf-C2H2"/>
    <property type="match status" value="2"/>
</dbReference>
<dbReference type="PANTHER" id="PTHR23235">
    <property type="entry name" value="KRUEPPEL-LIKE TRANSCRIPTION FACTOR"/>
    <property type="match status" value="1"/>
</dbReference>
<evidence type="ECO:0000256" key="3">
    <source>
        <dbReference type="ARBA" id="ARBA00022833"/>
    </source>
</evidence>
<keyword evidence="1" id="KW-0479">Metal-binding</keyword>
<evidence type="ECO:0000313" key="8">
    <source>
        <dbReference type="Proteomes" id="UP001217089"/>
    </source>
</evidence>
<feature type="domain" description="C2H2-type" evidence="6">
    <location>
        <begin position="596"/>
        <end position="621"/>
    </location>
</feature>
<dbReference type="PROSITE" id="PS50157">
    <property type="entry name" value="ZINC_FINGER_C2H2_2"/>
    <property type="match status" value="6"/>
</dbReference>
<evidence type="ECO:0000313" key="7">
    <source>
        <dbReference type="EMBL" id="KAJ8311659.1"/>
    </source>
</evidence>
<dbReference type="SMART" id="SM00355">
    <property type="entry name" value="ZnF_C2H2"/>
    <property type="match status" value="6"/>
</dbReference>
<keyword evidence="8" id="KW-1185">Reference proteome</keyword>
<feature type="region of interest" description="Disordered" evidence="5">
    <location>
        <begin position="214"/>
        <end position="286"/>
    </location>
</feature>
<evidence type="ECO:0000256" key="4">
    <source>
        <dbReference type="PROSITE-ProRule" id="PRU00042"/>
    </source>
</evidence>
<feature type="domain" description="C2H2-type" evidence="6">
    <location>
        <begin position="568"/>
        <end position="595"/>
    </location>
</feature>
<feature type="domain" description="C2H2-type" evidence="6">
    <location>
        <begin position="321"/>
        <end position="348"/>
    </location>
</feature>
<accession>A0ABQ9F2M1</accession>
<feature type="compositionally biased region" description="Basic residues" evidence="5">
    <location>
        <begin position="449"/>
        <end position="458"/>
    </location>
</feature>
<feature type="domain" description="C2H2-type" evidence="6">
    <location>
        <begin position="50"/>
        <end position="77"/>
    </location>
</feature>
<dbReference type="Gene3D" id="3.30.160.60">
    <property type="entry name" value="Classic Zinc Finger"/>
    <property type="match status" value="4"/>
</dbReference>
<evidence type="ECO:0000259" key="6">
    <source>
        <dbReference type="PROSITE" id="PS50157"/>
    </source>
</evidence>
<dbReference type="InterPro" id="IPR013087">
    <property type="entry name" value="Znf_C2H2_type"/>
</dbReference>
<feature type="compositionally biased region" description="Basic and acidic residues" evidence="5">
    <location>
        <begin position="439"/>
        <end position="448"/>
    </location>
</feature>
<feature type="domain" description="C2H2-type" evidence="6">
    <location>
        <begin position="168"/>
        <end position="195"/>
    </location>
</feature>
<protein>
    <recommendedName>
        <fullName evidence="6">C2H2-type domain-containing protein</fullName>
    </recommendedName>
</protein>
<feature type="region of interest" description="Disordered" evidence="5">
    <location>
        <begin position="437"/>
        <end position="464"/>
    </location>
</feature>
<reference evidence="7 8" key="1">
    <citation type="submission" date="2022-12" db="EMBL/GenBank/DDBJ databases">
        <title>Chromosome-level genome of Tegillarca granosa.</title>
        <authorList>
            <person name="Kim J."/>
        </authorList>
    </citation>
    <scope>NUCLEOTIDE SEQUENCE [LARGE SCALE GENOMIC DNA]</scope>
    <source>
        <strain evidence="7">Teg-2019</strain>
        <tissue evidence="7">Adductor muscle</tissue>
    </source>
</reference>
<evidence type="ECO:0000256" key="2">
    <source>
        <dbReference type="ARBA" id="ARBA00022771"/>
    </source>
</evidence>
<feature type="domain" description="C2H2-type" evidence="6">
    <location>
        <begin position="22"/>
        <end position="49"/>
    </location>
</feature>
<gene>
    <name evidence="7" type="ORF">KUTeg_011014</name>
</gene>
<keyword evidence="2 4" id="KW-0863">Zinc-finger</keyword>
<dbReference type="SUPFAM" id="SSF57667">
    <property type="entry name" value="beta-beta-alpha zinc fingers"/>
    <property type="match status" value="3"/>
</dbReference>
<feature type="compositionally biased region" description="Basic and acidic residues" evidence="5">
    <location>
        <begin position="240"/>
        <end position="274"/>
    </location>
</feature>
<dbReference type="PROSITE" id="PS00028">
    <property type="entry name" value="ZINC_FINGER_C2H2_1"/>
    <property type="match status" value="6"/>
</dbReference>
<feature type="compositionally biased region" description="Polar residues" evidence="5">
    <location>
        <begin position="223"/>
        <end position="237"/>
    </location>
</feature>
<dbReference type="EMBL" id="JARBDR010000496">
    <property type="protein sequence ID" value="KAJ8311659.1"/>
    <property type="molecule type" value="Genomic_DNA"/>
</dbReference>
<feature type="region of interest" description="Disordered" evidence="5">
    <location>
        <begin position="75"/>
        <end position="94"/>
    </location>
</feature>